<feature type="region of interest" description="Disordered" evidence="1">
    <location>
        <begin position="343"/>
        <end position="369"/>
    </location>
</feature>
<keyword evidence="4" id="KW-1185">Reference proteome</keyword>
<gene>
    <name evidence="3" type="ORF">P154DRAFT_524872</name>
</gene>
<protein>
    <recommendedName>
        <fullName evidence="2">DUF7730 domain-containing protein</fullName>
    </recommendedName>
</protein>
<sequence>MATVSTSGIVSSTPYVTGIQSAATPQLNITEEEHGKSSGFSRRTIHNRYRDRWACWDGKAKKALTSWDPSCFMPNRSSLETMEYTLDKDIKNMTIWKKCRFLALPKELRLDIYEYVFTDPLRPDMYVDIRRQPSHPPSDPSGIPRLSTPRVKLRLRSKRAAPLSIEILMVNRFIYKEALPILYRSAKFAPMDHEGLLPLFLGGLQPHIRPNIRTISLSLPTRMNNTSAPLSNGSMVYFHWAMTCAQVATLGDTLRTVEIIGFIDAFQQKEYRRMLLYPLCKIKTRKKLVCDGFYSTGNPVDEDARFQELLVQANEELKITAKRREEATKADVRARQKRQAVIDKWAGDRKKDTPEPSRESKKKLTDGEMRSACRSVLQNMYMGPTTLGIDEELSQVPGIKQFERELKHHTKDEAEEEERPVPPSYDTAVEGWDVVSMRSGPSTPKARPKSSVSEESIGDWVDDTASTLIDRDGIDRSDMSDAGSETWEDVGKLPPLGD</sequence>
<feature type="domain" description="DUF7730" evidence="2">
    <location>
        <begin position="98"/>
        <end position="287"/>
    </location>
</feature>
<dbReference type="InterPro" id="IPR056632">
    <property type="entry name" value="DUF7730"/>
</dbReference>
<dbReference type="EMBL" id="ML977614">
    <property type="protein sequence ID" value="KAF1997375.1"/>
    <property type="molecule type" value="Genomic_DNA"/>
</dbReference>
<name>A0A6A5WDY1_9PLEO</name>
<dbReference type="Proteomes" id="UP000799779">
    <property type="component" value="Unassembled WGS sequence"/>
</dbReference>
<evidence type="ECO:0000256" key="1">
    <source>
        <dbReference type="SAM" id="MobiDB-lite"/>
    </source>
</evidence>
<organism evidence="3 4">
    <name type="scientific">Amniculicola lignicola CBS 123094</name>
    <dbReference type="NCBI Taxonomy" id="1392246"/>
    <lineage>
        <taxon>Eukaryota</taxon>
        <taxon>Fungi</taxon>
        <taxon>Dikarya</taxon>
        <taxon>Ascomycota</taxon>
        <taxon>Pezizomycotina</taxon>
        <taxon>Dothideomycetes</taxon>
        <taxon>Pleosporomycetidae</taxon>
        <taxon>Pleosporales</taxon>
        <taxon>Amniculicolaceae</taxon>
        <taxon>Amniculicola</taxon>
    </lineage>
</organism>
<evidence type="ECO:0000313" key="4">
    <source>
        <dbReference type="Proteomes" id="UP000799779"/>
    </source>
</evidence>
<evidence type="ECO:0000259" key="2">
    <source>
        <dbReference type="Pfam" id="PF24864"/>
    </source>
</evidence>
<reference evidence="3" key="1">
    <citation type="journal article" date="2020" name="Stud. Mycol.">
        <title>101 Dothideomycetes genomes: a test case for predicting lifestyles and emergence of pathogens.</title>
        <authorList>
            <person name="Haridas S."/>
            <person name="Albert R."/>
            <person name="Binder M."/>
            <person name="Bloem J."/>
            <person name="Labutti K."/>
            <person name="Salamov A."/>
            <person name="Andreopoulos B."/>
            <person name="Baker S."/>
            <person name="Barry K."/>
            <person name="Bills G."/>
            <person name="Bluhm B."/>
            <person name="Cannon C."/>
            <person name="Castanera R."/>
            <person name="Culley D."/>
            <person name="Daum C."/>
            <person name="Ezra D."/>
            <person name="Gonzalez J."/>
            <person name="Henrissat B."/>
            <person name="Kuo A."/>
            <person name="Liang C."/>
            <person name="Lipzen A."/>
            <person name="Lutzoni F."/>
            <person name="Magnuson J."/>
            <person name="Mondo S."/>
            <person name="Nolan M."/>
            <person name="Ohm R."/>
            <person name="Pangilinan J."/>
            <person name="Park H.-J."/>
            <person name="Ramirez L."/>
            <person name="Alfaro M."/>
            <person name="Sun H."/>
            <person name="Tritt A."/>
            <person name="Yoshinaga Y."/>
            <person name="Zwiers L.-H."/>
            <person name="Turgeon B."/>
            <person name="Goodwin S."/>
            <person name="Spatafora J."/>
            <person name="Crous P."/>
            <person name="Grigoriev I."/>
        </authorList>
    </citation>
    <scope>NUCLEOTIDE SEQUENCE</scope>
    <source>
        <strain evidence="3">CBS 123094</strain>
    </source>
</reference>
<dbReference type="AlphaFoldDB" id="A0A6A5WDY1"/>
<feature type="compositionally biased region" description="Basic and acidic residues" evidence="1">
    <location>
        <begin position="469"/>
        <end position="479"/>
    </location>
</feature>
<accession>A0A6A5WDY1</accession>
<evidence type="ECO:0000313" key="3">
    <source>
        <dbReference type="EMBL" id="KAF1997375.1"/>
    </source>
</evidence>
<proteinExistence type="predicted"/>
<feature type="region of interest" description="Disordered" evidence="1">
    <location>
        <begin position="435"/>
        <end position="498"/>
    </location>
</feature>
<feature type="compositionally biased region" description="Basic and acidic residues" evidence="1">
    <location>
        <begin position="345"/>
        <end position="369"/>
    </location>
</feature>
<dbReference type="Pfam" id="PF24864">
    <property type="entry name" value="DUF7730"/>
    <property type="match status" value="1"/>
</dbReference>
<dbReference type="OrthoDB" id="62952at2759"/>
<dbReference type="PANTHER" id="PTHR38790">
    <property type="entry name" value="2EXR DOMAIN-CONTAINING PROTEIN-RELATED"/>
    <property type="match status" value="1"/>
</dbReference>
<dbReference type="PANTHER" id="PTHR38790:SF4">
    <property type="entry name" value="2EXR DOMAIN-CONTAINING PROTEIN"/>
    <property type="match status" value="1"/>
</dbReference>